<evidence type="ECO:0000256" key="1">
    <source>
        <dbReference type="ARBA" id="ARBA00008791"/>
    </source>
</evidence>
<sequence length="293" mass="32553">MPPSTLHHLLCLVDFSALSHRGLEIGAELARRWKASLIAFHGVNLPGDVVYGSDYSYSRPKQHRLLQEARDRMASFLQGFPEVTGRVAEGEPVESLRAFMQQEPVDLVIATTRHLHGIRRWISGNLIERLIRHIDAPVLIIGCHPQGNGRGLLDVRHITAVTLPDERHHRLISTAIRVAKEFGADLELLHLLETPLDIESEPYETAQTHLERSARKRLKETAIRLGGDPDRIRTTVLEGAPTTVLPDFLDRTPADLVLVGVRRGIPLKPAVIGSTTETIIRRCGGCVLTLPIS</sequence>
<dbReference type="PANTHER" id="PTHR46268">
    <property type="entry name" value="STRESS RESPONSE PROTEIN NHAX"/>
    <property type="match status" value="1"/>
</dbReference>
<gene>
    <name evidence="3" type="ORF">ENS29_07930</name>
</gene>
<comment type="caution">
    <text evidence="3">The sequence shown here is derived from an EMBL/GenBank/DDBJ whole genome shotgun (WGS) entry which is preliminary data.</text>
</comment>
<dbReference type="Pfam" id="PF00582">
    <property type="entry name" value="Usp"/>
    <property type="match status" value="2"/>
</dbReference>
<protein>
    <submittedName>
        <fullName evidence="3">Universal stress protein</fullName>
    </submittedName>
</protein>
<feature type="domain" description="UspA" evidence="2">
    <location>
        <begin position="157"/>
        <end position="283"/>
    </location>
</feature>
<name>A0A7C4RPF7_9BACT</name>
<dbReference type="Gene3D" id="3.40.50.620">
    <property type="entry name" value="HUPs"/>
    <property type="match status" value="2"/>
</dbReference>
<dbReference type="PANTHER" id="PTHR46268:SF6">
    <property type="entry name" value="UNIVERSAL STRESS PROTEIN UP12"/>
    <property type="match status" value="1"/>
</dbReference>
<comment type="similarity">
    <text evidence="1">Belongs to the universal stress protein A family.</text>
</comment>
<reference evidence="3" key="1">
    <citation type="journal article" date="2020" name="mSystems">
        <title>Genome- and Community-Level Interaction Insights into Carbon Utilization and Element Cycling Functions of Hydrothermarchaeota in Hydrothermal Sediment.</title>
        <authorList>
            <person name="Zhou Z."/>
            <person name="Liu Y."/>
            <person name="Xu W."/>
            <person name="Pan J."/>
            <person name="Luo Z.H."/>
            <person name="Li M."/>
        </authorList>
    </citation>
    <scope>NUCLEOTIDE SEQUENCE [LARGE SCALE GENOMIC DNA]</scope>
    <source>
        <strain evidence="3">SpSt-477</strain>
    </source>
</reference>
<dbReference type="AlphaFoldDB" id="A0A7C4RPF7"/>
<dbReference type="SUPFAM" id="SSF52402">
    <property type="entry name" value="Adenine nucleotide alpha hydrolases-like"/>
    <property type="match status" value="2"/>
</dbReference>
<feature type="domain" description="UspA" evidence="2">
    <location>
        <begin position="7"/>
        <end position="141"/>
    </location>
</feature>
<organism evidence="3">
    <name type="scientific">Desulfatirhabdium butyrativorans</name>
    <dbReference type="NCBI Taxonomy" id="340467"/>
    <lineage>
        <taxon>Bacteria</taxon>
        <taxon>Pseudomonadati</taxon>
        <taxon>Thermodesulfobacteriota</taxon>
        <taxon>Desulfobacteria</taxon>
        <taxon>Desulfobacterales</taxon>
        <taxon>Desulfatirhabdiaceae</taxon>
        <taxon>Desulfatirhabdium</taxon>
    </lineage>
</organism>
<dbReference type="InterPro" id="IPR014729">
    <property type="entry name" value="Rossmann-like_a/b/a_fold"/>
</dbReference>
<accession>A0A7C4RPF7</accession>
<proteinExistence type="inferred from homology"/>
<evidence type="ECO:0000313" key="3">
    <source>
        <dbReference type="EMBL" id="HGU32768.1"/>
    </source>
</evidence>
<dbReference type="CDD" id="cd00293">
    <property type="entry name" value="USP-like"/>
    <property type="match status" value="2"/>
</dbReference>
<evidence type="ECO:0000259" key="2">
    <source>
        <dbReference type="Pfam" id="PF00582"/>
    </source>
</evidence>
<dbReference type="EMBL" id="DSUH01000188">
    <property type="protein sequence ID" value="HGU32768.1"/>
    <property type="molecule type" value="Genomic_DNA"/>
</dbReference>
<dbReference type="InterPro" id="IPR006016">
    <property type="entry name" value="UspA"/>
</dbReference>